<dbReference type="EMBL" id="JWJG01000028">
    <property type="protein sequence ID" value="KIF81509.1"/>
    <property type="molecule type" value="Genomic_DNA"/>
</dbReference>
<sequence>MRYKLINDAAERTYALIMETGDEAVSSLQGFCDQQGISSARFSAIGAFSSAVLGYFNWDSKDYEEIPLREQVEVLTLVGDVALHESRPKIHAHVVVGKRDGSAHGGHLLKACVRPTLEVMLIESPRHLRRTMDAESGLPLIDIDASGAD</sequence>
<dbReference type="SUPFAM" id="SSF117856">
    <property type="entry name" value="AF0104/ALDC/Ptd012-like"/>
    <property type="match status" value="1"/>
</dbReference>
<dbReference type="CDD" id="cd11378">
    <property type="entry name" value="DUF296"/>
    <property type="match status" value="1"/>
</dbReference>
<evidence type="ECO:0000313" key="3">
    <source>
        <dbReference type="Proteomes" id="UP000031572"/>
    </source>
</evidence>
<proteinExistence type="predicted"/>
<gene>
    <name evidence="2" type="ORF">TSA66_12975</name>
</gene>
<dbReference type="PANTHER" id="PTHR34988">
    <property type="entry name" value="PROTEIN, PUTATIVE-RELATED"/>
    <property type="match status" value="1"/>
</dbReference>
<feature type="domain" description="PPC" evidence="1">
    <location>
        <begin position="8"/>
        <end position="144"/>
    </location>
</feature>
<protein>
    <recommendedName>
        <fullName evidence="1">PPC domain-containing protein</fullName>
    </recommendedName>
</protein>
<reference evidence="2 3" key="1">
    <citation type="submission" date="2014-12" db="EMBL/GenBank/DDBJ databases">
        <title>Denitrispirillum autotrophicum gen. nov., sp. nov., Denitrifying, Facultatively Autotrophic Bacteria Isolated from Rice Paddy Soil.</title>
        <authorList>
            <person name="Ishii S."/>
            <person name="Ashida N."/>
            <person name="Ohno H."/>
            <person name="Otsuka S."/>
            <person name="Yokota A."/>
            <person name="Senoo K."/>
        </authorList>
    </citation>
    <scope>NUCLEOTIDE SEQUENCE [LARGE SCALE GENOMIC DNA]</scope>
    <source>
        <strain evidence="2 3">TSA66</strain>
    </source>
</reference>
<dbReference type="Proteomes" id="UP000031572">
    <property type="component" value="Unassembled WGS sequence"/>
</dbReference>
<dbReference type="AlphaFoldDB" id="A0A0C2BNB3"/>
<keyword evidence="3" id="KW-1185">Reference proteome</keyword>
<dbReference type="PANTHER" id="PTHR34988:SF1">
    <property type="entry name" value="DNA-BINDING PROTEIN"/>
    <property type="match status" value="1"/>
</dbReference>
<accession>A0A0C2BNB3</accession>
<evidence type="ECO:0000259" key="1">
    <source>
        <dbReference type="PROSITE" id="PS51742"/>
    </source>
</evidence>
<organism evidence="2 3">
    <name type="scientific">Noviherbaspirillum autotrophicum</name>
    <dbReference type="NCBI Taxonomy" id="709839"/>
    <lineage>
        <taxon>Bacteria</taxon>
        <taxon>Pseudomonadati</taxon>
        <taxon>Pseudomonadota</taxon>
        <taxon>Betaproteobacteria</taxon>
        <taxon>Burkholderiales</taxon>
        <taxon>Oxalobacteraceae</taxon>
        <taxon>Noviherbaspirillum</taxon>
    </lineage>
</organism>
<name>A0A0C2BNB3_9BURK</name>
<evidence type="ECO:0000313" key="2">
    <source>
        <dbReference type="EMBL" id="KIF81509.1"/>
    </source>
</evidence>
<dbReference type="PIRSF" id="PIRSF016702">
    <property type="entry name" value="DNA_bp_PD1"/>
    <property type="match status" value="1"/>
</dbReference>
<dbReference type="InterPro" id="IPR005175">
    <property type="entry name" value="PPC_dom"/>
</dbReference>
<comment type="caution">
    <text evidence="2">The sequence shown here is derived from an EMBL/GenBank/DDBJ whole genome shotgun (WGS) entry which is preliminary data.</text>
</comment>
<dbReference type="PROSITE" id="PS51742">
    <property type="entry name" value="PPC"/>
    <property type="match status" value="1"/>
</dbReference>
<dbReference type="Gene3D" id="3.30.1330.80">
    <property type="entry name" value="Hypothetical protein, similar to alpha- acetolactate decarboxylase, domain 2"/>
    <property type="match status" value="1"/>
</dbReference>
<dbReference type="Pfam" id="PF03479">
    <property type="entry name" value="PCC"/>
    <property type="match status" value="1"/>
</dbReference>
<dbReference type="InterPro" id="IPR025707">
    <property type="entry name" value="DNA_bp_PD1"/>
</dbReference>
<dbReference type="OrthoDB" id="9798999at2"/>
<dbReference type="RefSeq" id="WP_040040334.1">
    <property type="nucleotide sequence ID" value="NZ_JWJG01000028.1"/>
</dbReference>
<dbReference type="STRING" id="709839.TSA66_12975"/>